<evidence type="ECO:0000256" key="2">
    <source>
        <dbReference type="ARBA" id="ARBA00022490"/>
    </source>
</evidence>
<feature type="domain" description="Nanos-type" evidence="10">
    <location>
        <begin position="146"/>
        <end position="200"/>
    </location>
</feature>
<keyword evidence="3" id="KW-0479">Metal-binding</keyword>
<dbReference type="GO" id="GO:0006417">
    <property type="term" value="P:regulation of translation"/>
    <property type="evidence" value="ECO:0007669"/>
    <property type="project" value="UniProtKB-UniRule"/>
</dbReference>
<comment type="similarity">
    <text evidence="8">Belongs to the nanos family.</text>
</comment>
<dbReference type="PANTHER" id="PTHR12887">
    <property type="entry name" value="NANOS PROTEIN"/>
    <property type="match status" value="1"/>
</dbReference>
<dbReference type="GO" id="GO:0008270">
    <property type="term" value="F:zinc ion binding"/>
    <property type="evidence" value="ECO:0007669"/>
    <property type="project" value="UniProtKB-KW"/>
</dbReference>
<dbReference type="PROSITE" id="PS51522">
    <property type="entry name" value="ZF_NANOS"/>
    <property type="match status" value="1"/>
</dbReference>
<evidence type="ECO:0000256" key="5">
    <source>
        <dbReference type="ARBA" id="ARBA00022833"/>
    </source>
</evidence>
<dbReference type="AlphaFoldDB" id="D2T1E1"/>
<evidence type="ECO:0000313" key="11">
    <source>
        <dbReference type="EMBL" id="CAX32468.1"/>
    </source>
</evidence>
<accession>D2T1E1</accession>
<reference evidence="11" key="1">
    <citation type="submission" date="2009-01" db="EMBL/GenBank/DDBJ databases">
        <title>Evolutionary conservation of Nanos function in germline specification and posterior determination in acoels.</title>
        <authorList>
            <person name="De Mulder K."/>
            <person name="Pfister D."/>
            <person name="Kuales G."/>
            <person name="Salvenmoser W."/>
            <person name="Borgonie G."/>
            <person name="Ladurner P."/>
        </authorList>
    </citation>
    <scope>NUCLEOTIDE SEQUENCE</scope>
</reference>
<evidence type="ECO:0000256" key="9">
    <source>
        <dbReference type="SAM" id="MobiDB-lite"/>
    </source>
</evidence>
<evidence type="ECO:0000256" key="8">
    <source>
        <dbReference type="PROSITE-ProRule" id="PRU00855"/>
    </source>
</evidence>
<evidence type="ECO:0000259" key="10">
    <source>
        <dbReference type="PROSITE" id="PS51522"/>
    </source>
</evidence>
<feature type="compositionally biased region" description="Low complexity" evidence="9">
    <location>
        <begin position="90"/>
        <end position="106"/>
    </location>
</feature>
<name>D2T1E1_ISOPU</name>
<protein>
    <submittedName>
        <fullName evidence="11">Nanos-like protein</fullName>
    </submittedName>
</protein>
<dbReference type="InterPro" id="IPR008705">
    <property type="entry name" value="Nanos/Xcar2"/>
</dbReference>
<keyword evidence="7 8" id="KW-0694">RNA-binding</keyword>
<dbReference type="InterPro" id="IPR038129">
    <property type="entry name" value="Nanos_sf"/>
</dbReference>
<keyword evidence="5" id="KW-0862">Zinc</keyword>
<keyword evidence="6 8" id="KW-0810">Translation regulation</keyword>
<dbReference type="Pfam" id="PF05741">
    <property type="entry name" value="zf-nanos"/>
    <property type="match status" value="1"/>
</dbReference>
<gene>
    <name evidence="11" type="primary">nanos</name>
</gene>
<dbReference type="GO" id="GO:0003723">
    <property type="term" value="F:RNA binding"/>
    <property type="evidence" value="ECO:0007669"/>
    <property type="project" value="UniProtKB-UniRule"/>
</dbReference>
<feature type="region of interest" description="Disordered" evidence="9">
    <location>
        <begin position="83"/>
        <end position="111"/>
    </location>
</feature>
<proteinExistence type="evidence at transcript level"/>
<evidence type="ECO:0000256" key="1">
    <source>
        <dbReference type="ARBA" id="ARBA00004496"/>
    </source>
</evidence>
<keyword evidence="4 8" id="KW-0863">Zinc-finger</keyword>
<dbReference type="InterPro" id="IPR024161">
    <property type="entry name" value="Znf_nanos-typ"/>
</dbReference>
<organism evidence="11">
    <name type="scientific">Isodiametra pulchra</name>
    <name type="common">Acoelomorph flatworm</name>
    <name type="synonym">Convoluta pulchra</name>
    <dbReference type="NCBI Taxonomy" id="504439"/>
    <lineage>
        <taxon>Eukaryota</taxon>
        <taxon>Metazoa</taxon>
        <taxon>Xenacoelomorpha</taxon>
        <taxon>Acoelomorpha</taxon>
        <taxon>Acoela</taxon>
        <taxon>Isodiametridae</taxon>
        <taxon>Isodiametra</taxon>
    </lineage>
</organism>
<dbReference type="GO" id="GO:0005737">
    <property type="term" value="C:cytoplasm"/>
    <property type="evidence" value="ECO:0007669"/>
    <property type="project" value="UniProtKB-SubCell"/>
</dbReference>
<evidence type="ECO:0000256" key="7">
    <source>
        <dbReference type="ARBA" id="ARBA00022884"/>
    </source>
</evidence>
<dbReference type="EMBL" id="FM992879">
    <property type="protein sequence ID" value="CAX32468.1"/>
    <property type="molecule type" value="mRNA"/>
</dbReference>
<evidence type="ECO:0000256" key="4">
    <source>
        <dbReference type="ARBA" id="ARBA00022771"/>
    </source>
</evidence>
<evidence type="ECO:0000256" key="6">
    <source>
        <dbReference type="ARBA" id="ARBA00022845"/>
    </source>
</evidence>
<keyword evidence="2" id="KW-0963">Cytoplasm</keyword>
<sequence>MNFRVNRLASTVPDFPRVVPLLERPMPLNLNPYYSPYSDYLGLANILERNVLVDNIERHVQKTCPLPGADIFSELDRLFNSNETRSRLPSDGWSDSGFSGSGESLSPVSPNSCQSKARDSCLSNAQCAPRTPPSIQLARKLNAKHCCVFCKNNGEMESVYASHVLKNEEGVIVCPILRAYTCPICGVSGDNAHTIKYCPQGNNESTIKALKQTRNSTARRTQQQITTLQNSQAVPSLLSSSIFSMKKY</sequence>
<comment type="subcellular location">
    <subcellularLocation>
        <location evidence="1">Cytoplasm</location>
    </subcellularLocation>
</comment>
<dbReference type="Gene3D" id="4.10.60.30">
    <property type="entry name" value="Nanos, RNA-binding domain"/>
    <property type="match status" value="1"/>
</dbReference>
<evidence type="ECO:0000256" key="3">
    <source>
        <dbReference type="ARBA" id="ARBA00022723"/>
    </source>
</evidence>